<dbReference type="Gene3D" id="3.40.50.620">
    <property type="entry name" value="HUPs"/>
    <property type="match status" value="2"/>
</dbReference>
<dbReference type="PANTHER" id="PTHR46268:SF6">
    <property type="entry name" value="UNIVERSAL STRESS PROTEIN UP12"/>
    <property type="match status" value="1"/>
</dbReference>
<dbReference type="InterPro" id="IPR006016">
    <property type="entry name" value="UspA"/>
</dbReference>
<dbReference type="InterPro" id="IPR006015">
    <property type="entry name" value="Universal_stress_UspA"/>
</dbReference>
<dbReference type="PRINTS" id="PR01438">
    <property type="entry name" value="UNVRSLSTRESS"/>
</dbReference>
<dbReference type="PANTHER" id="PTHR46268">
    <property type="entry name" value="STRESS RESPONSE PROTEIN NHAX"/>
    <property type="match status" value="1"/>
</dbReference>
<evidence type="ECO:0000313" key="3">
    <source>
        <dbReference type="EMBL" id="MDN5210913.1"/>
    </source>
</evidence>
<keyword evidence="4" id="KW-1185">Reference proteome</keyword>
<dbReference type="Proteomes" id="UP001172083">
    <property type="component" value="Unassembled WGS sequence"/>
</dbReference>
<accession>A0ABT8KZP6</accession>
<proteinExistence type="inferred from homology"/>
<dbReference type="Pfam" id="PF00582">
    <property type="entry name" value="Usp"/>
    <property type="match status" value="2"/>
</dbReference>
<dbReference type="SUPFAM" id="SSF52402">
    <property type="entry name" value="Adenine nucleotide alpha hydrolases-like"/>
    <property type="match status" value="2"/>
</dbReference>
<dbReference type="RefSeq" id="WP_346756253.1">
    <property type="nucleotide sequence ID" value="NZ_JAUJEB010000001.1"/>
</dbReference>
<comment type="similarity">
    <text evidence="1">Belongs to the universal stress protein A family.</text>
</comment>
<sequence>MHINNILVPIDFSDCSLNALRYALILAKDFKASITVINGYKIPMPAADINYTFDPSIFDDYEKEMRDKFALLPQNMPELTMVEVRYKVKMAFPVEAIEQEINNQNVDLVVMGTKGATNLAEVAIGSNTFHVAKRSTCPVLAIPENIASRKINNMAIAVDLNEREEDWPLNMVMAIARQFNATVHFLHVDDKPSEISYDQAWEALAFKKEFEDLENQFHFIESKNIESGLEEYLSTHDIDMLVLMPKKHSFFERLFKGSVTRKMILHTKIPLLTI</sequence>
<feature type="domain" description="UspA" evidence="2">
    <location>
        <begin position="4"/>
        <end position="143"/>
    </location>
</feature>
<dbReference type="CDD" id="cd00293">
    <property type="entry name" value="USP-like"/>
    <property type="match status" value="2"/>
</dbReference>
<evidence type="ECO:0000256" key="1">
    <source>
        <dbReference type="ARBA" id="ARBA00008791"/>
    </source>
</evidence>
<protein>
    <submittedName>
        <fullName evidence="3">Universal stress protein</fullName>
    </submittedName>
</protein>
<evidence type="ECO:0000313" key="4">
    <source>
        <dbReference type="Proteomes" id="UP001172083"/>
    </source>
</evidence>
<organism evidence="3 4">
    <name type="scientific">Agaribacillus aureus</name>
    <dbReference type="NCBI Taxonomy" id="3051825"/>
    <lineage>
        <taxon>Bacteria</taxon>
        <taxon>Pseudomonadati</taxon>
        <taxon>Bacteroidota</taxon>
        <taxon>Cytophagia</taxon>
        <taxon>Cytophagales</taxon>
        <taxon>Splendidivirgaceae</taxon>
        <taxon>Agaribacillus</taxon>
    </lineage>
</organism>
<evidence type="ECO:0000259" key="2">
    <source>
        <dbReference type="Pfam" id="PF00582"/>
    </source>
</evidence>
<name>A0ABT8KZP6_9BACT</name>
<feature type="domain" description="UspA" evidence="2">
    <location>
        <begin position="153"/>
        <end position="273"/>
    </location>
</feature>
<dbReference type="EMBL" id="JAUJEB010000001">
    <property type="protein sequence ID" value="MDN5210913.1"/>
    <property type="molecule type" value="Genomic_DNA"/>
</dbReference>
<comment type="caution">
    <text evidence="3">The sequence shown here is derived from an EMBL/GenBank/DDBJ whole genome shotgun (WGS) entry which is preliminary data.</text>
</comment>
<dbReference type="InterPro" id="IPR014729">
    <property type="entry name" value="Rossmann-like_a/b/a_fold"/>
</dbReference>
<reference evidence="3" key="1">
    <citation type="submission" date="2023-06" db="EMBL/GenBank/DDBJ databases">
        <title>Genomic of Agaribacillus aureum.</title>
        <authorList>
            <person name="Wang G."/>
        </authorList>
    </citation>
    <scope>NUCLEOTIDE SEQUENCE</scope>
    <source>
        <strain evidence="3">BMA12</strain>
    </source>
</reference>
<gene>
    <name evidence="3" type="ORF">QQ020_02600</name>
</gene>